<evidence type="ECO:0000313" key="1">
    <source>
        <dbReference type="EMBL" id="TWE01721.1"/>
    </source>
</evidence>
<proteinExistence type="predicted"/>
<evidence type="ECO:0000313" key="2">
    <source>
        <dbReference type="Proteomes" id="UP000319671"/>
    </source>
</evidence>
<dbReference type="AlphaFoldDB" id="A0A561DEC6"/>
<reference evidence="1 2" key="1">
    <citation type="submission" date="2019-06" db="EMBL/GenBank/DDBJ databases">
        <title>Sorghum-associated microbial communities from plants grown in Nebraska, USA.</title>
        <authorList>
            <person name="Schachtman D."/>
        </authorList>
    </citation>
    <scope>NUCLEOTIDE SEQUENCE [LARGE SCALE GENOMIC DNA]</scope>
    <source>
        <strain evidence="1 2">2482</strain>
    </source>
</reference>
<dbReference type="Proteomes" id="UP000319671">
    <property type="component" value="Unassembled WGS sequence"/>
</dbReference>
<comment type="caution">
    <text evidence="1">The sequence shown here is derived from an EMBL/GenBank/DDBJ whole genome shotgun (WGS) entry which is preliminary data.</text>
</comment>
<name>A0A561DEC6_9BACI</name>
<gene>
    <name evidence="1" type="ORF">FB550_10587</name>
</gene>
<keyword evidence="2" id="KW-1185">Reference proteome</keyword>
<dbReference type="Pfam" id="PF06949">
    <property type="entry name" value="DUF1292"/>
    <property type="match status" value="1"/>
</dbReference>
<accession>A0A561DEC6</accession>
<dbReference type="InterPro" id="IPR009711">
    <property type="entry name" value="UPF0473"/>
</dbReference>
<organism evidence="1 2">
    <name type="scientific">Neobacillus bataviensis</name>
    <dbReference type="NCBI Taxonomy" id="220685"/>
    <lineage>
        <taxon>Bacteria</taxon>
        <taxon>Bacillati</taxon>
        <taxon>Bacillota</taxon>
        <taxon>Bacilli</taxon>
        <taxon>Bacillales</taxon>
        <taxon>Bacillaceae</taxon>
        <taxon>Neobacillus</taxon>
    </lineage>
</organism>
<sequence>MRYCLKDLFFSKGEFKVSKIEVGEIFTISDESNEEQEVEVLGVMTIEGNDYVAVAFADDVRQEETEEDIDIFFLKVDEDGDFTAIESDEEFDKVSAAFDEMMDEEEEEE</sequence>
<protein>
    <submittedName>
        <fullName evidence="1">Uncharacterized protein DUF1292</fullName>
    </submittedName>
</protein>
<dbReference type="EMBL" id="VIVN01000005">
    <property type="protein sequence ID" value="TWE01721.1"/>
    <property type="molecule type" value="Genomic_DNA"/>
</dbReference>